<dbReference type="InterPro" id="IPR014031">
    <property type="entry name" value="Ketoacyl_synth_C"/>
</dbReference>
<dbReference type="SMART" id="SM00825">
    <property type="entry name" value="PKS_KS"/>
    <property type="match status" value="1"/>
</dbReference>
<evidence type="ECO:0000256" key="2">
    <source>
        <dbReference type="ARBA" id="ARBA00022679"/>
    </source>
</evidence>
<feature type="domain" description="Ketosynthase family 3 (KS3)" evidence="6">
    <location>
        <begin position="5"/>
        <end position="409"/>
    </location>
</feature>
<dbReference type="SUPFAM" id="SSF53901">
    <property type="entry name" value="Thiolase-like"/>
    <property type="match status" value="1"/>
</dbReference>
<keyword evidence="2 4" id="KW-0808">Transferase</keyword>
<accession>A0AB39ME62</accession>
<evidence type="ECO:0000256" key="3">
    <source>
        <dbReference type="ARBA" id="ARBA00023315"/>
    </source>
</evidence>
<reference evidence="7" key="1">
    <citation type="submission" date="2024-07" db="EMBL/GenBank/DDBJ databases">
        <authorList>
            <person name="Yu S.T."/>
        </authorList>
    </citation>
    <scope>NUCLEOTIDE SEQUENCE</scope>
    <source>
        <strain evidence="7">R08</strain>
    </source>
</reference>
<name>A0AB39ME62_9ACTN</name>
<dbReference type="FunFam" id="3.40.47.10:FF:000018">
    <property type="entry name" value="3-oxoacyl-[acyl-carrier-protein] synthase 2"/>
    <property type="match status" value="1"/>
</dbReference>
<dbReference type="PANTHER" id="PTHR11712:SF347">
    <property type="entry name" value="BETA KETOACYL-ACYL CARRIER PROTEIN SYNTHASE"/>
    <property type="match status" value="1"/>
</dbReference>
<dbReference type="PANTHER" id="PTHR11712">
    <property type="entry name" value="POLYKETIDE SYNTHASE-RELATED"/>
    <property type="match status" value="1"/>
</dbReference>
<evidence type="ECO:0000256" key="4">
    <source>
        <dbReference type="RuleBase" id="RU003694"/>
    </source>
</evidence>
<organism evidence="7">
    <name type="scientific">Streptomyces sp. R08</name>
    <dbReference type="NCBI Taxonomy" id="3238624"/>
    <lineage>
        <taxon>Bacteria</taxon>
        <taxon>Bacillati</taxon>
        <taxon>Actinomycetota</taxon>
        <taxon>Actinomycetes</taxon>
        <taxon>Kitasatosporales</taxon>
        <taxon>Streptomycetaceae</taxon>
        <taxon>Streptomyces</taxon>
    </lineage>
</organism>
<dbReference type="RefSeq" id="WP_369189177.1">
    <property type="nucleotide sequence ID" value="NZ_CP163431.1"/>
</dbReference>
<evidence type="ECO:0000313" key="7">
    <source>
        <dbReference type="EMBL" id="XDQ03228.1"/>
    </source>
</evidence>
<dbReference type="InterPro" id="IPR000794">
    <property type="entry name" value="Beta-ketoacyl_synthase"/>
</dbReference>
<evidence type="ECO:0000259" key="6">
    <source>
        <dbReference type="PROSITE" id="PS52004"/>
    </source>
</evidence>
<dbReference type="InterPro" id="IPR016039">
    <property type="entry name" value="Thiolase-like"/>
</dbReference>
<dbReference type="InterPro" id="IPR018201">
    <property type="entry name" value="Ketoacyl_synth_AS"/>
</dbReference>
<comment type="similarity">
    <text evidence="1 4">Belongs to the thiolase-like superfamily. Beta-ketoacyl-ACP synthases family.</text>
</comment>
<dbReference type="EMBL" id="CP163431">
    <property type="protein sequence ID" value="XDQ03228.1"/>
    <property type="molecule type" value="Genomic_DNA"/>
</dbReference>
<dbReference type="InterPro" id="IPR020841">
    <property type="entry name" value="PKS_Beta-ketoAc_synthase_dom"/>
</dbReference>
<dbReference type="CDD" id="cd00834">
    <property type="entry name" value="KAS_I_II"/>
    <property type="match status" value="1"/>
</dbReference>
<proteinExistence type="inferred from homology"/>
<dbReference type="Gene3D" id="3.40.47.10">
    <property type="match status" value="1"/>
</dbReference>
<dbReference type="PROSITE" id="PS00606">
    <property type="entry name" value="KS3_1"/>
    <property type="match status" value="1"/>
</dbReference>
<evidence type="ECO:0000256" key="5">
    <source>
        <dbReference type="SAM" id="MobiDB-lite"/>
    </source>
</evidence>
<evidence type="ECO:0000256" key="1">
    <source>
        <dbReference type="ARBA" id="ARBA00008467"/>
    </source>
</evidence>
<dbReference type="FunFam" id="3.40.47.10:FF:000029">
    <property type="entry name" value="3-oxoacyl-[acyl-carrier-protein] synthase 1"/>
    <property type="match status" value="1"/>
</dbReference>
<dbReference type="PROSITE" id="PS52004">
    <property type="entry name" value="KS3_2"/>
    <property type="match status" value="1"/>
</dbReference>
<dbReference type="Pfam" id="PF00109">
    <property type="entry name" value="ketoacyl-synt"/>
    <property type="match status" value="1"/>
</dbReference>
<dbReference type="AlphaFoldDB" id="A0AB39ME62"/>
<protein>
    <submittedName>
        <fullName evidence="7">Beta-ketoacyl synthase</fullName>
    </submittedName>
</protein>
<dbReference type="GO" id="GO:0004315">
    <property type="term" value="F:3-oxoacyl-[acyl-carrier-protein] synthase activity"/>
    <property type="evidence" value="ECO:0007669"/>
    <property type="project" value="InterPro"/>
</dbReference>
<dbReference type="Pfam" id="PF02801">
    <property type="entry name" value="Ketoacyl-synt_C"/>
    <property type="match status" value="1"/>
</dbReference>
<dbReference type="NCBIfam" id="NF005589">
    <property type="entry name" value="PRK07314.1"/>
    <property type="match status" value="1"/>
</dbReference>
<gene>
    <name evidence="7" type="ORF">AB5J58_25105</name>
</gene>
<keyword evidence="3" id="KW-0012">Acyltransferase</keyword>
<dbReference type="GO" id="GO:0030497">
    <property type="term" value="P:fatty acid elongation"/>
    <property type="evidence" value="ECO:0007669"/>
    <property type="project" value="UniProtKB-ARBA"/>
</dbReference>
<feature type="region of interest" description="Disordered" evidence="5">
    <location>
        <begin position="259"/>
        <end position="278"/>
    </location>
</feature>
<sequence length="411" mass="41739">MQASRTPVSVTGLGLITPAGVGREETWQGVLSGRSTAATDPELKGCAVDLSCRIPLMTPEQARIGGGKAWRMGRFSQLAVLAAREAVADAGLDPAGWDGARVAVVIGSGLAGAAHLEDQTLRHHQGGPELVSPALVPMLISNMAAGEVLLDLGARGPSLATESACASGASALAVARGLLQAGLCDIAVAGGTEAAVTPVITSGFQRMGALSSRVDDPETASRPFAADRDGFVISEGAAILVLEREADARARGQRRYARLAGAGQTSDAHHPTAPAPGGVHAEAALRAALTEAGLGPGDVDHVNAHGTSTPLNDLTEAELIQRVLPHRPSVTAAKGVLGHSLGAAGAIEAALTALTVHRATVPPIANLTPDTLPYDLDCVTGRPRAQRVRAAASHSFGFGGHNVVLVFTGED</sequence>
<dbReference type="InterPro" id="IPR014030">
    <property type="entry name" value="Ketoacyl_synth_N"/>
</dbReference>